<dbReference type="PANTHER" id="PTHR24373">
    <property type="entry name" value="SLIT RELATED LEUCINE-RICH REPEAT NEURONAL PROTEIN"/>
    <property type="match status" value="1"/>
</dbReference>
<sequence length="1349" mass="153288">MQQDTEGWWLLVSMLFLTKMASTNAQFCPSSEVILPCTCNTVDGEIQVWCTFSGLKNLVGALKSLGSHLQFSIGEMILESNNLPSLPGKTFEGVRVNRLMLRDNGLERVTSNWLATLEDTLLELFVVEPRLRTLPDDSLDYLTEIEAITLQGGLMKRVPKLSSLHKLRYLQIYSPVLSELLPNNFENLPSLEQLHVIGSPLLSKLDSKIMKNLNKLSLLNVSNCGLTWIHPKAFHNLPNLIEIDLTNNRILDGGILGRACRDLISLQVLNARKNFIDRLSENTFVDMPSLREIYLAENMINEIQKGAFKNTPSLKILDLNKNSLKKINANAFIYPSGASLEELWLTDNHLYSIGDIKMLFSSLPRLKFLDLSRNSLEQIPFDSLRGHPTLENLRLDENKIQKIPRKAFSGMSSLRELSLRNNSLVDFSEGPHWNLPFLKGLDLSQNQIRRLDSGLLTYLPSLRRLDVSRNLIETVMSDSFMGNLELETINLSRNYISSFHGLTFNYLPKLYELDVSWNLLREMIPGIPKNIEYLRLNKNQILHLPPEINLPALRLLDLSGNLLRMVHKNTFRPLVRLQWLFLHDNSLDDIAVGAMNGLNKLELLNIRNNRIRVIHDSWLQHSTDLNEINAQGNLIEGLSNDFLKNNPNIKILQLSNNKITNIKPLAFSNSKQLIDLNLSNNMLNHFPEAFQNLHELKLLDISFNNIRSLQPFALQSLPSLKELRMSNNRLNQIPPNTFKNLLNLEFLDLDNNEVETLSSGAFHSLPSLIAIRLSKNKLTKLPEETFIDLPELQSAELQSNKIFEIPENSFVNVPHLSYLNLSYNEIVRLDKSGIKELKSLEVLDLSHNKISWIEGRSFYGMEWLVELKMDNNLICNIRGAPFNHLSRLRVLSLKSNRMTSVTEYAFQKLRNNVALLDIDGNPLSCSCKMLWLINWLDDVQSEGPKCADGTLFRDVRLSREECGKSRVIEPVIPGCEGDTVQSSVVETAQLSALTSHLKNSTQGLLPHETDYFYDEYIEYQYEEINGTQPQYETSFGTTENPITVTKKTYHMTPGDTPTLYASPATQPKFNLTNPGLGMDDVKKAQQQQQYSGLTFFGIPLPSLSFGNLWKGNSARSVDQTQKNSFVIGKVQPLPKKPDISTIQPVIKSQTEVNFIPTVPVKTDFSTVLDTNTKKTHSTLSSPILQGIVTPVEKPNTLKTTQYEDFISDQTGIKLTTVSTEPYIAKLHLNTELVSPVSRNSTVLEVATLPPWSTLSAEEPKYTVPDYDYAQWNQKNILSTTSIPETTKDIFHIDDIKPNDMNNEKNNWYFENYNKTNLEPYIGINIGSSNTRKILIWKILLFMSFLLVIR</sequence>
<evidence type="ECO:0000313" key="8">
    <source>
        <dbReference type="Proteomes" id="UP000009046"/>
    </source>
</evidence>
<dbReference type="RefSeq" id="XP_002423671.1">
    <property type="nucleotide sequence ID" value="XM_002423626.1"/>
</dbReference>
<feature type="chain" id="PRO_5011412341" evidence="5">
    <location>
        <begin position="26"/>
        <end position="1349"/>
    </location>
</feature>
<keyword evidence="3" id="KW-0677">Repeat</keyword>
<dbReference type="InterPro" id="IPR001611">
    <property type="entry name" value="Leu-rich_rpt"/>
</dbReference>
<proteinExistence type="predicted"/>
<gene>
    <name evidence="7" type="primary">8231331</name>
    <name evidence="6" type="ORF">Phum_PHUM077890</name>
</gene>
<dbReference type="EMBL" id="AAZO01000930">
    <property type="status" value="NOT_ANNOTATED_CDS"/>
    <property type="molecule type" value="Genomic_DNA"/>
</dbReference>
<dbReference type="OMA" id="WLEGLHD"/>
<dbReference type="FunFam" id="3.80.10.10:FF:001360">
    <property type="entry name" value="Uncharacterized protein"/>
    <property type="match status" value="1"/>
</dbReference>
<dbReference type="Pfam" id="PF13855">
    <property type="entry name" value="LRR_8"/>
    <property type="match status" value="7"/>
</dbReference>
<keyword evidence="8" id="KW-1185">Reference proteome</keyword>
<dbReference type="GO" id="GO:0004722">
    <property type="term" value="F:protein serine/threonine phosphatase activity"/>
    <property type="evidence" value="ECO:0007669"/>
    <property type="project" value="UniProtKB-EC"/>
</dbReference>
<organism>
    <name type="scientific">Pediculus humanus subsp. corporis</name>
    <name type="common">Body louse</name>
    <dbReference type="NCBI Taxonomy" id="121224"/>
    <lineage>
        <taxon>Eukaryota</taxon>
        <taxon>Metazoa</taxon>
        <taxon>Ecdysozoa</taxon>
        <taxon>Arthropoda</taxon>
        <taxon>Hexapoda</taxon>
        <taxon>Insecta</taxon>
        <taxon>Pterygota</taxon>
        <taxon>Neoptera</taxon>
        <taxon>Paraneoptera</taxon>
        <taxon>Psocodea</taxon>
        <taxon>Troctomorpha</taxon>
        <taxon>Phthiraptera</taxon>
        <taxon>Anoplura</taxon>
        <taxon>Pediculidae</taxon>
        <taxon>Pediculus</taxon>
    </lineage>
</organism>
<dbReference type="SMART" id="SM00369">
    <property type="entry name" value="LRR_TYP"/>
    <property type="match status" value="25"/>
</dbReference>
<name>E0VC27_PEDHC</name>
<reference evidence="6" key="2">
    <citation type="submission" date="2007-04" db="EMBL/GenBank/DDBJ databases">
        <title>The genome of the human body louse.</title>
        <authorList>
            <consortium name="The Human Body Louse Genome Consortium"/>
            <person name="Kirkness E."/>
            <person name="Walenz B."/>
            <person name="Hass B."/>
            <person name="Bruggner R."/>
            <person name="Strausberg R."/>
        </authorList>
    </citation>
    <scope>NUCLEOTIDE SEQUENCE</scope>
    <source>
        <strain evidence="6">USDA</strain>
    </source>
</reference>
<dbReference type="EnsemblMetazoa" id="PHUM077890-RA">
    <property type="protein sequence ID" value="PHUM077890-PA"/>
    <property type="gene ID" value="PHUM077890"/>
</dbReference>
<protein>
    <submittedName>
        <fullName evidence="6 7">Leucine-rich transmembrane protein, putative</fullName>
        <ecNumber evidence="6">3.1.3.16</ecNumber>
    </submittedName>
</protein>
<evidence type="ECO:0000256" key="3">
    <source>
        <dbReference type="ARBA" id="ARBA00022737"/>
    </source>
</evidence>
<keyword evidence="6" id="KW-0812">Transmembrane</keyword>
<keyword evidence="2 5" id="KW-0732">Signal</keyword>
<accession>E0VC27</accession>
<evidence type="ECO:0000313" key="6">
    <source>
        <dbReference type="EMBL" id="EEB10933.1"/>
    </source>
</evidence>
<dbReference type="Gene3D" id="3.80.10.10">
    <property type="entry name" value="Ribonuclease Inhibitor"/>
    <property type="match status" value="5"/>
</dbReference>
<dbReference type="GO" id="GO:0031012">
    <property type="term" value="C:extracellular matrix"/>
    <property type="evidence" value="ECO:0007669"/>
    <property type="project" value="TreeGrafter"/>
</dbReference>
<dbReference type="eggNOG" id="KOG0619">
    <property type="taxonomic scope" value="Eukaryota"/>
</dbReference>
<evidence type="ECO:0000313" key="7">
    <source>
        <dbReference type="EnsemblMetazoa" id="PHUM077890-PA"/>
    </source>
</evidence>
<dbReference type="InterPro" id="IPR032675">
    <property type="entry name" value="LRR_dom_sf"/>
</dbReference>
<feature type="signal peptide" evidence="5">
    <location>
        <begin position="1"/>
        <end position="25"/>
    </location>
</feature>
<dbReference type="SMART" id="SM00364">
    <property type="entry name" value="LRR_BAC"/>
    <property type="match status" value="12"/>
</dbReference>
<dbReference type="PANTHER" id="PTHR24373:SF275">
    <property type="entry name" value="TIR DOMAIN-CONTAINING PROTEIN"/>
    <property type="match status" value="1"/>
</dbReference>
<dbReference type="STRING" id="121224.E0VC27"/>
<dbReference type="FunFam" id="3.80.10.10:FF:000770">
    <property type="entry name" value="Uncharacterized protein"/>
    <property type="match status" value="1"/>
</dbReference>
<dbReference type="EC" id="3.1.3.16" evidence="6"/>
<dbReference type="EMBL" id="DS235045">
    <property type="protein sequence ID" value="EEB10933.1"/>
    <property type="molecule type" value="Genomic_DNA"/>
</dbReference>
<dbReference type="Proteomes" id="UP000009046">
    <property type="component" value="Unassembled WGS sequence"/>
</dbReference>
<keyword evidence="6" id="KW-0472">Membrane</keyword>
<dbReference type="HOGENOM" id="CLU_003890_0_0_1"/>
<keyword evidence="6" id="KW-0378">Hydrolase</keyword>
<dbReference type="InParanoid" id="E0VC27"/>
<evidence type="ECO:0000256" key="1">
    <source>
        <dbReference type="ARBA" id="ARBA00022614"/>
    </source>
</evidence>
<reference evidence="7" key="3">
    <citation type="submission" date="2021-02" db="UniProtKB">
        <authorList>
            <consortium name="EnsemblMetazoa"/>
        </authorList>
    </citation>
    <scope>IDENTIFICATION</scope>
    <source>
        <strain evidence="7">USDA</strain>
    </source>
</reference>
<dbReference type="Pfam" id="PF13306">
    <property type="entry name" value="LRR_5"/>
    <property type="match status" value="1"/>
</dbReference>
<keyword evidence="1" id="KW-0433">Leucine-rich repeat</keyword>
<dbReference type="PROSITE" id="PS51450">
    <property type="entry name" value="LRR"/>
    <property type="match status" value="9"/>
</dbReference>
<evidence type="ECO:0000256" key="4">
    <source>
        <dbReference type="ARBA" id="ARBA00023180"/>
    </source>
</evidence>
<dbReference type="PRINTS" id="PR00019">
    <property type="entry name" value="LEURICHRPT"/>
</dbReference>
<dbReference type="GeneID" id="8231331"/>
<dbReference type="VEuPathDB" id="VectorBase:PHUM077890"/>
<dbReference type="OrthoDB" id="8195690at2759"/>
<dbReference type="GO" id="GO:0005615">
    <property type="term" value="C:extracellular space"/>
    <property type="evidence" value="ECO:0007669"/>
    <property type="project" value="TreeGrafter"/>
</dbReference>
<dbReference type="FunCoup" id="E0VC27">
    <property type="interactions" value="1"/>
</dbReference>
<dbReference type="SUPFAM" id="SSF52058">
    <property type="entry name" value="L domain-like"/>
    <property type="match status" value="4"/>
</dbReference>
<dbReference type="SMART" id="SM00365">
    <property type="entry name" value="LRR_SD22"/>
    <property type="match status" value="9"/>
</dbReference>
<dbReference type="InterPro" id="IPR026906">
    <property type="entry name" value="LRR_5"/>
</dbReference>
<keyword evidence="4" id="KW-0325">Glycoprotein</keyword>
<dbReference type="InterPro" id="IPR003591">
    <property type="entry name" value="Leu-rich_rpt_typical-subtyp"/>
</dbReference>
<evidence type="ECO:0000256" key="2">
    <source>
        <dbReference type="ARBA" id="ARBA00022729"/>
    </source>
</evidence>
<dbReference type="CTD" id="8231331"/>
<reference evidence="6" key="1">
    <citation type="submission" date="2007-04" db="EMBL/GenBank/DDBJ databases">
        <title>Annotation of Pediculus humanus corporis strain USDA.</title>
        <authorList>
            <person name="Kirkness E."/>
            <person name="Hannick L."/>
            <person name="Hass B."/>
            <person name="Bruggner R."/>
            <person name="Lawson D."/>
            <person name="Bidwell S."/>
            <person name="Joardar V."/>
            <person name="Caler E."/>
            <person name="Walenz B."/>
            <person name="Inman J."/>
            <person name="Schobel S."/>
            <person name="Galinsky K."/>
            <person name="Amedeo P."/>
            <person name="Strausberg R."/>
        </authorList>
    </citation>
    <scope>NUCLEOTIDE SEQUENCE</scope>
    <source>
        <strain evidence="6">USDA</strain>
    </source>
</reference>
<evidence type="ECO:0000256" key="5">
    <source>
        <dbReference type="SAM" id="SignalP"/>
    </source>
</evidence>
<dbReference type="InterPro" id="IPR050328">
    <property type="entry name" value="Dev_Immune_Receptor"/>
</dbReference>
<dbReference type="Pfam" id="PF00560">
    <property type="entry name" value="LRR_1"/>
    <property type="match status" value="1"/>
</dbReference>
<dbReference type="KEGG" id="phu:Phum_PHUM077890"/>